<name>A0A8J4Y3V5_CHIOP</name>
<sequence length="107" mass="11974">MIGGEGGVLVSGEDTEEIWVFLCLQTDRTSCAETVLKLVRKKASWRATSMEGIRHDSGQHGDVQGACIRIETWHWRSPWSGWHAAPHRGKLSGRMSSRLAMGPFIWP</sequence>
<keyword evidence="2" id="KW-1185">Reference proteome</keyword>
<dbReference type="Proteomes" id="UP000770661">
    <property type="component" value="Unassembled WGS sequence"/>
</dbReference>
<dbReference type="AlphaFoldDB" id="A0A8J4Y3V5"/>
<evidence type="ECO:0000313" key="1">
    <source>
        <dbReference type="EMBL" id="KAG0714380.1"/>
    </source>
</evidence>
<organism evidence="1 2">
    <name type="scientific">Chionoecetes opilio</name>
    <name type="common">Atlantic snow crab</name>
    <name type="synonym">Cancer opilio</name>
    <dbReference type="NCBI Taxonomy" id="41210"/>
    <lineage>
        <taxon>Eukaryota</taxon>
        <taxon>Metazoa</taxon>
        <taxon>Ecdysozoa</taxon>
        <taxon>Arthropoda</taxon>
        <taxon>Crustacea</taxon>
        <taxon>Multicrustacea</taxon>
        <taxon>Malacostraca</taxon>
        <taxon>Eumalacostraca</taxon>
        <taxon>Eucarida</taxon>
        <taxon>Decapoda</taxon>
        <taxon>Pleocyemata</taxon>
        <taxon>Brachyura</taxon>
        <taxon>Eubrachyura</taxon>
        <taxon>Majoidea</taxon>
        <taxon>Majidae</taxon>
        <taxon>Chionoecetes</taxon>
    </lineage>
</organism>
<gene>
    <name evidence="1" type="ORF">GWK47_014273</name>
</gene>
<comment type="caution">
    <text evidence="1">The sequence shown here is derived from an EMBL/GenBank/DDBJ whole genome shotgun (WGS) entry which is preliminary data.</text>
</comment>
<proteinExistence type="predicted"/>
<protein>
    <submittedName>
        <fullName evidence="1">Uncharacterized protein</fullName>
    </submittedName>
</protein>
<reference evidence="1" key="1">
    <citation type="submission" date="2020-07" db="EMBL/GenBank/DDBJ databases">
        <title>The High-quality genome of the commercially important snow crab, Chionoecetes opilio.</title>
        <authorList>
            <person name="Jeong J.-H."/>
            <person name="Ryu S."/>
        </authorList>
    </citation>
    <scope>NUCLEOTIDE SEQUENCE</scope>
    <source>
        <strain evidence="1">MADBK_172401_WGS</strain>
        <tissue evidence="1">Digestive gland</tissue>
    </source>
</reference>
<evidence type="ECO:0000313" key="2">
    <source>
        <dbReference type="Proteomes" id="UP000770661"/>
    </source>
</evidence>
<accession>A0A8J4Y3V5</accession>
<dbReference type="EMBL" id="JACEEZ010020595">
    <property type="protein sequence ID" value="KAG0714380.1"/>
    <property type="molecule type" value="Genomic_DNA"/>
</dbReference>